<dbReference type="VEuPathDB" id="FungiDB:PTTG_26812"/>
<dbReference type="EMBL" id="ADAS02000034">
    <property type="protein sequence ID" value="OAV94927.1"/>
    <property type="molecule type" value="Genomic_DNA"/>
</dbReference>
<feature type="region of interest" description="Disordered" evidence="1">
    <location>
        <begin position="63"/>
        <end position="109"/>
    </location>
</feature>
<accession>A0A180GQ20</accession>
<evidence type="ECO:0000313" key="3">
    <source>
        <dbReference type="EnsemblFungi" id="PTTG_26812-t43_1-p1"/>
    </source>
</evidence>
<reference evidence="3 4" key="3">
    <citation type="journal article" date="2017" name="G3 (Bethesda)">
        <title>Comparative analysis highlights variable genome content of wheat rusts and divergence of the mating loci.</title>
        <authorList>
            <person name="Cuomo C.A."/>
            <person name="Bakkeren G."/>
            <person name="Khalil H.B."/>
            <person name="Panwar V."/>
            <person name="Joly D."/>
            <person name="Linning R."/>
            <person name="Sakthikumar S."/>
            <person name="Song X."/>
            <person name="Adiconis X."/>
            <person name="Fan L."/>
            <person name="Goldberg J.M."/>
            <person name="Levin J.Z."/>
            <person name="Young S."/>
            <person name="Zeng Q."/>
            <person name="Anikster Y."/>
            <person name="Bruce M."/>
            <person name="Wang M."/>
            <person name="Yin C."/>
            <person name="McCallum B."/>
            <person name="Szabo L.J."/>
            <person name="Hulbert S."/>
            <person name="Chen X."/>
            <person name="Fellers J.P."/>
        </authorList>
    </citation>
    <scope>NUCLEOTIDE SEQUENCE</scope>
    <source>
        <strain evidence="3">isolate 1-1 / race 1 (BBBD)</strain>
        <strain evidence="4">Isolate 1-1 / race 1 (BBBD)</strain>
    </source>
</reference>
<reference evidence="2" key="2">
    <citation type="submission" date="2016-05" db="EMBL/GenBank/DDBJ databases">
        <title>Comparative analysis highlights variable genome content of wheat rusts and divergence of the mating loci.</title>
        <authorList>
            <person name="Cuomo C.A."/>
            <person name="Bakkeren G."/>
            <person name="Szabo L."/>
            <person name="Khalil H."/>
            <person name="Joly D."/>
            <person name="Goldberg J."/>
            <person name="Young S."/>
            <person name="Zeng Q."/>
            <person name="Fellers J."/>
        </authorList>
    </citation>
    <scope>NUCLEOTIDE SEQUENCE [LARGE SCALE GENOMIC DNA]</scope>
    <source>
        <strain evidence="2">1-1 BBBD Race 1</strain>
    </source>
</reference>
<evidence type="ECO:0000313" key="2">
    <source>
        <dbReference type="EMBL" id="OAV94927.1"/>
    </source>
</evidence>
<sequence>MTLRIYPIPLPYTPITSQSMAKKFLCRYRKQRDSSTSETTALKQVQVYVDSAGGQTLVWLDHPEATPSTPELAKPSLVTAQKPLTGRSSRGGQLEETDLKDQLDQIRGD</sequence>
<name>A0A180GQ20_PUCT1</name>
<dbReference type="EnsemblFungi" id="PTTG_26812-t43_1">
    <property type="protein sequence ID" value="PTTG_26812-t43_1-p1"/>
    <property type="gene ID" value="PTTG_26812"/>
</dbReference>
<keyword evidence="4" id="KW-1185">Reference proteome</keyword>
<reference evidence="2" key="1">
    <citation type="submission" date="2009-11" db="EMBL/GenBank/DDBJ databases">
        <authorList>
            <consortium name="The Broad Institute Genome Sequencing Platform"/>
            <person name="Ward D."/>
            <person name="Feldgarden M."/>
            <person name="Earl A."/>
            <person name="Young S.K."/>
            <person name="Zeng Q."/>
            <person name="Koehrsen M."/>
            <person name="Alvarado L."/>
            <person name="Berlin A."/>
            <person name="Bochicchio J."/>
            <person name="Borenstein D."/>
            <person name="Chapman S.B."/>
            <person name="Chen Z."/>
            <person name="Engels R."/>
            <person name="Freedman E."/>
            <person name="Gellesch M."/>
            <person name="Goldberg J."/>
            <person name="Griggs A."/>
            <person name="Gujja S."/>
            <person name="Heilman E."/>
            <person name="Heiman D."/>
            <person name="Hepburn T."/>
            <person name="Howarth C."/>
            <person name="Jen D."/>
            <person name="Larson L."/>
            <person name="Lewis B."/>
            <person name="Mehta T."/>
            <person name="Park D."/>
            <person name="Pearson M."/>
            <person name="Roberts A."/>
            <person name="Saif S."/>
            <person name="Shea T."/>
            <person name="Shenoy N."/>
            <person name="Sisk P."/>
            <person name="Stolte C."/>
            <person name="Sykes S."/>
            <person name="Thomson T."/>
            <person name="Walk T."/>
            <person name="White J."/>
            <person name="Yandava C."/>
            <person name="Izard J."/>
            <person name="Baranova O.V."/>
            <person name="Blanton J.M."/>
            <person name="Tanner A.C."/>
            <person name="Dewhirst F.E."/>
            <person name="Haas B."/>
            <person name="Nusbaum C."/>
            <person name="Birren B."/>
        </authorList>
    </citation>
    <scope>NUCLEOTIDE SEQUENCE [LARGE SCALE GENOMIC DNA]</scope>
    <source>
        <strain evidence="2">1-1 BBBD Race 1</strain>
    </source>
</reference>
<gene>
    <name evidence="2" type="ORF">PTTG_26812</name>
</gene>
<dbReference type="AlphaFoldDB" id="A0A180GQ20"/>
<protein>
    <submittedName>
        <fullName evidence="2 3">Uncharacterized protein</fullName>
    </submittedName>
</protein>
<dbReference type="Proteomes" id="UP000005240">
    <property type="component" value="Unassembled WGS sequence"/>
</dbReference>
<organism evidence="2">
    <name type="scientific">Puccinia triticina (isolate 1-1 / race 1 (BBBD))</name>
    <name type="common">Brown leaf rust fungus</name>
    <dbReference type="NCBI Taxonomy" id="630390"/>
    <lineage>
        <taxon>Eukaryota</taxon>
        <taxon>Fungi</taxon>
        <taxon>Dikarya</taxon>
        <taxon>Basidiomycota</taxon>
        <taxon>Pucciniomycotina</taxon>
        <taxon>Pucciniomycetes</taxon>
        <taxon>Pucciniales</taxon>
        <taxon>Pucciniaceae</taxon>
        <taxon>Puccinia</taxon>
    </lineage>
</organism>
<evidence type="ECO:0000313" key="4">
    <source>
        <dbReference type="Proteomes" id="UP000005240"/>
    </source>
</evidence>
<evidence type="ECO:0000256" key="1">
    <source>
        <dbReference type="SAM" id="MobiDB-lite"/>
    </source>
</evidence>
<feature type="compositionally biased region" description="Basic and acidic residues" evidence="1">
    <location>
        <begin position="97"/>
        <end position="109"/>
    </location>
</feature>
<proteinExistence type="predicted"/>
<reference evidence="3" key="4">
    <citation type="submission" date="2025-05" db="UniProtKB">
        <authorList>
            <consortium name="EnsemblFungi"/>
        </authorList>
    </citation>
    <scope>IDENTIFICATION</scope>
    <source>
        <strain evidence="3">isolate 1-1 / race 1 (BBBD)</strain>
    </source>
</reference>